<organism evidence="1 2">
    <name type="scientific">Thermobifida halotolerans</name>
    <dbReference type="NCBI Taxonomy" id="483545"/>
    <lineage>
        <taxon>Bacteria</taxon>
        <taxon>Bacillati</taxon>
        <taxon>Actinomycetota</taxon>
        <taxon>Actinomycetes</taxon>
        <taxon>Streptosporangiales</taxon>
        <taxon>Nocardiopsidaceae</taxon>
        <taxon>Thermobifida</taxon>
    </lineage>
</organism>
<evidence type="ECO:0000313" key="1">
    <source>
        <dbReference type="EMBL" id="UOE18319.1"/>
    </source>
</evidence>
<keyword evidence="2" id="KW-1185">Reference proteome</keyword>
<dbReference type="RefSeq" id="WP_068688363.1">
    <property type="nucleotide sequence ID" value="NZ_CP063196.1"/>
</dbReference>
<name>A0A399G7P4_9ACTN</name>
<accession>A0A399G7P4</accession>
<reference evidence="1" key="1">
    <citation type="submission" date="2020-10" db="EMBL/GenBank/DDBJ databases">
        <title>De novo genome project of the cellulose decomposer Thermobifida halotolerans type strain.</title>
        <authorList>
            <person name="Nagy I."/>
            <person name="Horvath B."/>
            <person name="Kukolya J."/>
            <person name="Nagy I."/>
            <person name="Orsini M."/>
        </authorList>
    </citation>
    <scope>NUCLEOTIDE SEQUENCE</scope>
    <source>
        <strain evidence="1">DSM 44931</strain>
    </source>
</reference>
<dbReference type="EMBL" id="CP063196">
    <property type="protein sequence ID" value="UOE18319.1"/>
    <property type="molecule type" value="Genomic_DNA"/>
</dbReference>
<protein>
    <submittedName>
        <fullName evidence="1">Uncharacterized protein</fullName>
    </submittedName>
</protein>
<dbReference type="KEGG" id="thao:NI17_015960"/>
<dbReference type="AlphaFoldDB" id="A0A399G7P4"/>
<sequence>MQALEEAAERADMRVTAFVRQAALAASDGSGAVLNRDQLLRAIRNLERDLAAVRRVAAV</sequence>
<proteinExistence type="predicted"/>
<gene>
    <name evidence="1" type="ORF">NI17_015960</name>
</gene>
<evidence type="ECO:0000313" key="2">
    <source>
        <dbReference type="Proteomes" id="UP000265719"/>
    </source>
</evidence>
<dbReference type="Proteomes" id="UP000265719">
    <property type="component" value="Chromosome"/>
</dbReference>